<accession>A0AAW1V1Q7</accession>
<organism evidence="2 3">
    <name type="scientific">Henosepilachna vigintioctopunctata</name>
    <dbReference type="NCBI Taxonomy" id="420089"/>
    <lineage>
        <taxon>Eukaryota</taxon>
        <taxon>Metazoa</taxon>
        <taxon>Ecdysozoa</taxon>
        <taxon>Arthropoda</taxon>
        <taxon>Hexapoda</taxon>
        <taxon>Insecta</taxon>
        <taxon>Pterygota</taxon>
        <taxon>Neoptera</taxon>
        <taxon>Endopterygota</taxon>
        <taxon>Coleoptera</taxon>
        <taxon>Polyphaga</taxon>
        <taxon>Cucujiformia</taxon>
        <taxon>Coccinelloidea</taxon>
        <taxon>Coccinellidae</taxon>
        <taxon>Epilachninae</taxon>
        <taxon>Epilachnini</taxon>
        <taxon>Henosepilachna</taxon>
    </lineage>
</organism>
<feature type="region of interest" description="Disordered" evidence="1">
    <location>
        <begin position="75"/>
        <end position="112"/>
    </location>
</feature>
<evidence type="ECO:0000313" key="2">
    <source>
        <dbReference type="EMBL" id="KAK9889013.1"/>
    </source>
</evidence>
<evidence type="ECO:0000313" key="3">
    <source>
        <dbReference type="Proteomes" id="UP001431783"/>
    </source>
</evidence>
<name>A0AAW1V1Q7_9CUCU</name>
<dbReference type="EMBL" id="JARQZJ010000122">
    <property type="protein sequence ID" value="KAK9889013.1"/>
    <property type="molecule type" value="Genomic_DNA"/>
</dbReference>
<gene>
    <name evidence="2" type="ORF">WA026_004298</name>
</gene>
<comment type="caution">
    <text evidence="2">The sequence shown here is derived from an EMBL/GenBank/DDBJ whole genome shotgun (WGS) entry which is preliminary data.</text>
</comment>
<dbReference type="Proteomes" id="UP001431783">
    <property type="component" value="Unassembled WGS sequence"/>
</dbReference>
<keyword evidence="3" id="KW-1185">Reference proteome</keyword>
<feature type="region of interest" description="Disordered" evidence="1">
    <location>
        <begin position="33"/>
        <end position="59"/>
    </location>
</feature>
<dbReference type="AlphaFoldDB" id="A0AAW1V1Q7"/>
<protein>
    <submittedName>
        <fullName evidence="2">Uncharacterized protein</fullName>
    </submittedName>
</protein>
<sequence>DQLNKCVAISNTEVEMAPVTTDQFPPLRLLKNKRRIQDDENPSQTHPSVKKVKERNPRNEVPVNNRFTKLENVEMEEENQNSENTLLGNYNPKKENKLPPMVLHGKINNHKN</sequence>
<feature type="non-terminal residue" evidence="2">
    <location>
        <position position="1"/>
    </location>
</feature>
<reference evidence="2 3" key="1">
    <citation type="submission" date="2023-03" db="EMBL/GenBank/DDBJ databases">
        <title>Genome insight into feeding habits of ladybird beetles.</title>
        <authorList>
            <person name="Li H.-S."/>
            <person name="Huang Y.-H."/>
            <person name="Pang H."/>
        </authorList>
    </citation>
    <scope>NUCLEOTIDE SEQUENCE [LARGE SCALE GENOMIC DNA]</scope>
    <source>
        <strain evidence="2">SYSU_2023b</strain>
        <tissue evidence="2">Whole body</tissue>
    </source>
</reference>
<evidence type="ECO:0000256" key="1">
    <source>
        <dbReference type="SAM" id="MobiDB-lite"/>
    </source>
</evidence>
<proteinExistence type="predicted"/>